<name>L7TNI7_9CAUD</name>
<protein>
    <submittedName>
        <fullName evidence="2">Uncharacterized protein</fullName>
    </submittedName>
</protein>
<evidence type="ECO:0000313" key="2">
    <source>
        <dbReference type="EMBL" id="AGC34417.1"/>
    </source>
</evidence>
<proteinExistence type="predicted"/>
<keyword evidence="1" id="KW-0812">Transmembrane</keyword>
<dbReference type="OrthoDB" id="38669at10239"/>
<accession>L7TNI7</accession>
<dbReference type="EMBL" id="KC117377">
    <property type="protein sequence ID" value="AGC34417.1"/>
    <property type="molecule type" value="Genomic_DNA"/>
</dbReference>
<organism evidence="2 3">
    <name type="scientific">Haloarcula vallismortis tailed virus 1</name>
    <dbReference type="NCBI Taxonomy" id="1262528"/>
    <lineage>
        <taxon>Viruses</taxon>
        <taxon>Duplodnaviria</taxon>
        <taxon>Heunggongvirae</taxon>
        <taxon>Uroviricota</taxon>
        <taxon>Caudoviricetes</taxon>
        <taxon>Thumleimavirales</taxon>
        <taxon>Druskaviridae</taxon>
        <taxon>Tredecimvirus</taxon>
        <taxon>Tredecimvirus thailandense</taxon>
        <taxon>Tredecimvirus HVTV1</taxon>
    </lineage>
</organism>
<sequence>MVSEPVLLLAIVLGTLMFFAFMRIIFCLAEALTNIALHLMLRWSE</sequence>
<feature type="transmembrane region" description="Helical" evidence="1">
    <location>
        <begin position="6"/>
        <end position="32"/>
    </location>
</feature>
<keyword evidence="3" id="KW-1185">Reference proteome</keyword>
<keyword evidence="1" id="KW-0472">Membrane</keyword>
<keyword evidence="1" id="KW-1133">Transmembrane helix</keyword>
<gene>
    <name evidence="2" type="primary">47</name>
    <name evidence="2" type="ORF">HVTV1_47</name>
</gene>
<reference evidence="2 3" key="1">
    <citation type="journal article" date="2013" name="J. Virol.">
        <title>Insights into head-tailed viruses infecting extremely halophilic archaea.</title>
        <authorList>
            <person name="Pietila M.K."/>
            <person name="Laurinmaki P."/>
            <person name="Russell D.A."/>
            <person name="Ko C.C."/>
            <person name="Jacobs-Sera D."/>
            <person name="Butcher S.J."/>
            <person name="Bamford D.H."/>
            <person name="Hendrix R.W."/>
        </authorList>
    </citation>
    <scope>NUCLEOTIDE SEQUENCE [LARGE SCALE GENOMIC DNA]</scope>
</reference>
<dbReference type="GeneID" id="14477288"/>
<evidence type="ECO:0000313" key="3">
    <source>
        <dbReference type="Proteomes" id="UP000011137"/>
    </source>
</evidence>
<dbReference type="KEGG" id="vg:14477288"/>
<dbReference type="Proteomes" id="UP000011137">
    <property type="component" value="Segment"/>
</dbReference>
<evidence type="ECO:0000256" key="1">
    <source>
        <dbReference type="SAM" id="Phobius"/>
    </source>
</evidence>
<dbReference type="RefSeq" id="YP_007378953.1">
    <property type="nucleotide sequence ID" value="NC_020158.1"/>
</dbReference>